<comment type="caution">
    <text evidence="1">The sequence shown here is derived from an EMBL/GenBank/DDBJ whole genome shotgun (WGS) entry which is preliminary data.</text>
</comment>
<dbReference type="EMBL" id="JADQUG010000017">
    <property type="protein sequence ID" value="MBG9354111.1"/>
    <property type="molecule type" value="Genomic_DNA"/>
</dbReference>
<keyword evidence="2" id="KW-1185">Reference proteome</keyword>
<dbReference type="Proteomes" id="UP000615580">
    <property type="component" value="Unassembled WGS sequence"/>
</dbReference>
<evidence type="ECO:0000313" key="1">
    <source>
        <dbReference type="EMBL" id="MBG9354111.1"/>
    </source>
</evidence>
<sequence>MFQPNDYQFLSVYDSPLQAIENLEVLGLTHPKPVEKALERYNSLEGLSPTYPKTDLLNTASQIEKVVNDLTDYKAKQEHFHSALIEIASRLALELMIAARRSGSEYLSQIKTMVEPYTSQYLESVENLNISSEFSADDVITFDAETKQRYDQLREAATGLASSVALVRSLSEATEEVFDNERPHLSIVRPLDLDAYLALERVRKDYQSQAYTCLMPWIGHLLECGFSIELGVFSPAEVAELNAEYAAQLQGSALAERSREIYARLGAYARIRH</sequence>
<dbReference type="RefSeq" id="WP_197690099.1">
    <property type="nucleotide sequence ID" value="NZ_JADQUD010000005.1"/>
</dbReference>
<accession>A0ABS0LBV9</accession>
<evidence type="ECO:0000313" key="2">
    <source>
        <dbReference type="Proteomes" id="UP000615580"/>
    </source>
</evidence>
<proteinExistence type="predicted"/>
<gene>
    <name evidence="1" type="ORF">I4J41_05690</name>
</gene>
<protein>
    <submittedName>
        <fullName evidence="1">Uncharacterized protein</fullName>
    </submittedName>
</protein>
<name>A0ABS0LBV9_9CORY</name>
<reference evidence="1 2" key="1">
    <citation type="journal article" date="2020" name="J. Clin. Microbiol.">
        <title>Assessing the Genetic Diversity of Austrian Corynebacterium diphtheriae Clinical Isolates, 2011-2019.</title>
        <authorList>
            <person name="Schaeffer J."/>
            <person name="Huhulescu S."/>
            <person name="Stoeger A."/>
            <person name="Allerberger F."/>
            <person name="Ruppitsch W."/>
        </authorList>
    </citation>
    <scope>NUCLEOTIDE SEQUENCE [LARGE SCALE GENOMIC DNA]</scope>
    <source>
        <strain evidence="1 2">04-17</strain>
    </source>
</reference>
<organism evidence="1 2">
    <name type="scientific">Corynebacterium belfantii</name>
    <dbReference type="NCBI Taxonomy" id="2014537"/>
    <lineage>
        <taxon>Bacteria</taxon>
        <taxon>Bacillati</taxon>
        <taxon>Actinomycetota</taxon>
        <taxon>Actinomycetes</taxon>
        <taxon>Mycobacteriales</taxon>
        <taxon>Corynebacteriaceae</taxon>
        <taxon>Corynebacterium</taxon>
    </lineage>
</organism>